<evidence type="ECO:0000313" key="3">
    <source>
        <dbReference type="Proteomes" id="UP000735302"/>
    </source>
</evidence>
<feature type="region of interest" description="Disordered" evidence="1">
    <location>
        <begin position="166"/>
        <end position="205"/>
    </location>
</feature>
<feature type="compositionally biased region" description="Basic and acidic residues" evidence="1">
    <location>
        <begin position="221"/>
        <end position="238"/>
    </location>
</feature>
<dbReference type="EMBL" id="BLXT01002860">
    <property type="protein sequence ID" value="GFN98443.1"/>
    <property type="molecule type" value="Genomic_DNA"/>
</dbReference>
<dbReference type="AlphaFoldDB" id="A0AAV3ZSX3"/>
<dbReference type="Proteomes" id="UP000735302">
    <property type="component" value="Unassembled WGS sequence"/>
</dbReference>
<evidence type="ECO:0000256" key="1">
    <source>
        <dbReference type="SAM" id="MobiDB-lite"/>
    </source>
</evidence>
<feature type="compositionally biased region" description="Low complexity" evidence="1">
    <location>
        <begin position="166"/>
        <end position="177"/>
    </location>
</feature>
<accession>A0AAV3ZSX3</accession>
<reference evidence="2 3" key="1">
    <citation type="journal article" date="2021" name="Elife">
        <title>Chloroplast acquisition without the gene transfer in kleptoplastic sea slugs, Plakobranchus ocellatus.</title>
        <authorList>
            <person name="Maeda T."/>
            <person name="Takahashi S."/>
            <person name="Yoshida T."/>
            <person name="Shimamura S."/>
            <person name="Takaki Y."/>
            <person name="Nagai Y."/>
            <person name="Toyoda A."/>
            <person name="Suzuki Y."/>
            <person name="Arimoto A."/>
            <person name="Ishii H."/>
            <person name="Satoh N."/>
            <person name="Nishiyama T."/>
            <person name="Hasebe M."/>
            <person name="Maruyama T."/>
            <person name="Minagawa J."/>
            <person name="Obokata J."/>
            <person name="Shigenobu S."/>
        </authorList>
    </citation>
    <scope>NUCLEOTIDE SEQUENCE [LARGE SCALE GENOMIC DNA]</scope>
</reference>
<organism evidence="2 3">
    <name type="scientific">Plakobranchus ocellatus</name>
    <dbReference type="NCBI Taxonomy" id="259542"/>
    <lineage>
        <taxon>Eukaryota</taxon>
        <taxon>Metazoa</taxon>
        <taxon>Spiralia</taxon>
        <taxon>Lophotrochozoa</taxon>
        <taxon>Mollusca</taxon>
        <taxon>Gastropoda</taxon>
        <taxon>Heterobranchia</taxon>
        <taxon>Euthyneura</taxon>
        <taxon>Panpulmonata</taxon>
        <taxon>Sacoglossa</taxon>
        <taxon>Placobranchoidea</taxon>
        <taxon>Plakobranchidae</taxon>
        <taxon>Plakobranchus</taxon>
    </lineage>
</organism>
<comment type="caution">
    <text evidence="2">The sequence shown here is derived from an EMBL/GenBank/DDBJ whole genome shotgun (WGS) entry which is preliminary data.</text>
</comment>
<feature type="compositionally biased region" description="Basic and acidic residues" evidence="1">
    <location>
        <begin position="54"/>
        <end position="64"/>
    </location>
</feature>
<feature type="region of interest" description="Disordered" evidence="1">
    <location>
        <begin position="260"/>
        <end position="288"/>
    </location>
</feature>
<name>A0AAV3ZSX3_9GAST</name>
<keyword evidence="3" id="KW-1185">Reference proteome</keyword>
<feature type="region of interest" description="Disordered" evidence="1">
    <location>
        <begin position="221"/>
        <end position="243"/>
    </location>
</feature>
<gene>
    <name evidence="2" type="ORF">PoB_002494900</name>
</gene>
<feature type="compositionally biased region" description="Low complexity" evidence="1">
    <location>
        <begin position="189"/>
        <end position="199"/>
    </location>
</feature>
<proteinExistence type="predicted"/>
<evidence type="ECO:0000313" key="2">
    <source>
        <dbReference type="EMBL" id="GFN98443.1"/>
    </source>
</evidence>
<protein>
    <submittedName>
        <fullName evidence="2">Uncharacterized protein</fullName>
    </submittedName>
</protein>
<sequence>MTSQKRFRHQENSNSGSRTRDLPPRFKRQKSSSGQIPLAPRAISPPASQLEKNSVSDKMTKESQVHSSTVSLQKGRPCDYIYSDIPNTSISQQVFYPMPLNQMWSTNAYTGFHPTMLAPLSTQVGQPYLSDPTSYINESCAPSPSNYQCSPISPWSTSGYGSPYQSSCSSPAPTVSSPTPPNVMAEQVKSSQSTKQTSAHKSKYIDSDLRTIEMLRELERVADKESQEAEETSSDRKPPMSHHLRMLVCAMDRYTESIEDEVASSTRNDDSISTHGSSKSSPSISPVPVKPFLQENVLKSKIEEPQNHFWSQDQRSQSMALRGRPVLGMSSASAPVQQLQPQSPVNLAFSTSGPISQTPWFQNGQPKQHLTEWNLWSGPSFDFPGVLAYSPNVNGSNVSFDTFQDACFPPNKERKPLYKR</sequence>
<feature type="region of interest" description="Disordered" evidence="1">
    <location>
        <begin position="1"/>
        <end position="70"/>
    </location>
</feature>
<feature type="compositionally biased region" description="Low complexity" evidence="1">
    <location>
        <begin position="273"/>
        <end position="288"/>
    </location>
</feature>